<dbReference type="RefSeq" id="WP_250749949.1">
    <property type="nucleotide sequence ID" value="NZ_JASJUS010000008.1"/>
</dbReference>
<comment type="caution">
    <text evidence="3">The sequence shown here is derived from an EMBL/GenBank/DDBJ whole genome shotgun (WGS) entry which is preliminary data.</text>
</comment>
<feature type="compositionally biased region" description="Pro residues" evidence="1">
    <location>
        <begin position="543"/>
        <end position="557"/>
    </location>
</feature>
<sequence length="618" mass="68413">MTVSNAGIHQVVCAYQPDNPSHNKGFGPVASSLAMAQEVSLFQLASAVLRPPGDAVGNSIAYDRLSSRQDVIVRRVMTIDHLQRENLLSHALVAEPGRFTAEWALGLEESDWPLGDDFARVELGQRLDRPDPTELERRCREGADRLRETGRGSALTEGLCYLTTWLLSRPRGRFSIDSSLVAGAPRAALLALVDMLSPVLPGRWTFSTLESVESDAYRLIVMPKWPLPGSREYGRLRLGGRLAPDGPAHEAASLLVMRYQTHGLPGLDLLRAQPGWDGMTAAGRAERLRDLLARHAGTAPHRALPAGPAPDPSETTEDTRETQETQETPQAAEEGSEEHDEHPAPAEQERDPDFERAEEPDPVEPHRSAALDPPPAEFVLSPSGEDFFADADAERRDREAAALVERLLRAHSDEEGMELLREVSSRAPLWNGSQTGIACLTAIRYRLGLRGTGRRPEFRYNPQHLFDLLIRPALRQEKAARDWAWFVRQQHTVFSTDPLRSVMRQMLDQAERGELDVHHSFFDVLGPWAARIALRLGPLTKVPPLPDRPPEIPPRPRPGLLRGRRDRKAQRPRHAGGPAPAESKGNTDDFVLLGKILVFFVCFVLAVVISGALLDVLP</sequence>
<dbReference type="Proteomes" id="UP001241926">
    <property type="component" value="Unassembled WGS sequence"/>
</dbReference>
<keyword evidence="2" id="KW-0472">Membrane</keyword>
<protein>
    <submittedName>
        <fullName evidence="3">Uncharacterized protein</fullName>
    </submittedName>
</protein>
<feature type="region of interest" description="Disordered" evidence="1">
    <location>
        <begin position="298"/>
        <end position="374"/>
    </location>
</feature>
<keyword evidence="2" id="KW-0812">Transmembrane</keyword>
<feature type="compositionally biased region" description="Basic and acidic residues" evidence="1">
    <location>
        <begin position="339"/>
        <end position="369"/>
    </location>
</feature>
<feature type="transmembrane region" description="Helical" evidence="2">
    <location>
        <begin position="596"/>
        <end position="617"/>
    </location>
</feature>
<keyword evidence="2" id="KW-1133">Transmembrane helix</keyword>
<reference evidence="3 4" key="1">
    <citation type="submission" date="2023-05" db="EMBL/GenBank/DDBJ databases">
        <title>Streptomyces fuscus sp. nov., a brown-black pigment producing actinomyces isolated from dry sand of Sea duck farm.</title>
        <authorList>
            <person name="Xie J."/>
            <person name="Shen N."/>
        </authorList>
    </citation>
    <scope>NUCLEOTIDE SEQUENCE [LARGE SCALE GENOMIC DNA]</scope>
    <source>
        <strain evidence="3 4">GXMU-J15</strain>
    </source>
</reference>
<gene>
    <name evidence="3" type="ORF">QNN03_10860</name>
</gene>
<evidence type="ECO:0000256" key="1">
    <source>
        <dbReference type="SAM" id="MobiDB-lite"/>
    </source>
</evidence>
<keyword evidence="4" id="KW-1185">Reference proteome</keyword>
<dbReference type="EMBL" id="JASJUS010000008">
    <property type="protein sequence ID" value="MDL2076938.1"/>
    <property type="molecule type" value="Genomic_DNA"/>
</dbReference>
<accession>A0ABT7IWH2</accession>
<evidence type="ECO:0000313" key="3">
    <source>
        <dbReference type="EMBL" id="MDL2076938.1"/>
    </source>
</evidence>
<evidence type="ECO:0000256" key="2">
    <source>
        <dbReference type="SAM" id="Phobius"/>
    </source>
</evidence>
<evidence type="ECO:0000313" key="4">
    <source>
        <dbReference type="Proteomes" id="UP001241926"/>
    </source>
</evidence>
<feature type="region of interest" description="Disordered" evidence="1">
    <location>
        <begin position="543"/>
        <end position="584"/>
    </location>
</feature>
<feature type="compositionally biased region" description="Basic residues" evidence="1">
    <location>
        <begin position="562"/>
        <end position="574"/>
    </location>
</feature>
<proteinExistence type="predicted"/>
<organism evidence="3 4">
    <name type="scientific">Streptomyces fuscus</name>
    <dbReference type="NCBI Taxonomy" id="3048495"/>
    <lineage>
        <taxon>Bacteria</taxon>
        <taxon>Bacillati</taxon>
        <taxon>Actinomycetota</taxon>
        <taxon>Actinomycetes</taxon>
        <taxon>Kitasatosporales</taxon>
        <taxon>Streptomycetaceae</taxon>
        <taxon>Streptomyces</taxon>
    </lineage>
</organism>
<name>A0ABT7IWH2_9ACTN</name>